<organism evidence="2 3">
    <name type="scientific">Allacma fusca</name>
    <dbReference type="NCBI Taxonomy" id="39272"/>
    <lineage>
        <taxon>Eukaryota</taxon>
        <taxon>Metazoa</taxon>
        <taxon>Ecdysozoa</taxon>
        <taxon>Arthropoda</taxon>
        <taxon>Hexapoda</taxon>
        <taxon>Collembola</taxon>
        <taxon>Symphypleona</taxon>
        <taxon>Sminthuridae</taxon>
        <taxon>Allacma</taxon>
    </lineage>
</organism>
<name>A0A8J2JGD0_9HEXA</name>
<keyword evidence="1" id="KW-1133">Transmembrane helix</keyword>
<proteinExistence type="predicted"/>
<evidence type="ECO:0000313" key="2">
    <source>
        <dbReference type="EMBL" id="CAG7686020.1"/>
    </source>
</evidence>
<gene>
    <name evidence="2" type="ORF">AFUS01_LOCUS3154</name>
</gene>
<feature type="transmembrane region" description="Helical" evidence="1">
    <location>
        <begin position="92"/>
        <end position="109"/>
    </location>
</feature>
<protein>
    <submittedName>
        <fullName evidence="2">Uncharacterized protein</fullName>
    </submittedName>
</protein>
<evidence type="ECO:0000313" key="3">
    <source>
        <dbReference type="Proteomes" id="UP000708208"/>
    </source>
</evidence>
<keyword evidence="1" id="KW-0812">Transmembrane</keyword>
<dbReference type="OrthoDB" id="8299140at2759"/>
<dbReference type="EMBL" id="CAJVCH010018641">
    <property type="protein sequence ID" value="CAG7686020.1"/>
    <property type="molecule type" value="Genomic_DNA"/>
</dbReference>
<reference evidence="2" key="1">
    <citation type="submission" date="2021-06" db="EMBL/GenBank/DDBJ databases">
        <authorList>
            <person name="Hodson N. C."/>
            <person name="Mongue J. A."/>
            <person name="Jaron S. K."/>
        </authorList>
    </citation>
    <scope>NUCLEOTIDE SEQUENCE</scope>
</reference>
<keyword evidence="1" id="KW-0472">Membrane</keyword>
<keyword evidence="3" id="KW-1185">Reference proteome</keyword>
<dbReference type="AlphaFoldDB" id="A0A8J2JGD0"/>
<evidence type="ECO:0000256" key="1">
    <source>
        <dbReference type="SAM" id="Phobius"/>
    </source>
</evidence>
<accession>A0A8J2JGD0</accession>
<feature type="transmembrane region" description="Helical" evidence="1">
    <location>
        <begin position="182"/>
        <end position="201"/>
    </location>
</feature>
<feature type="transmembrane region" description="Helical" evidence="1">
    <location>
        <begin position="129"/>
        <end position="146"/>
    </location>
</feature>
<dbReference type="Proteomes" id="UP000708208">
    <property type="component" value="Unassembled WGS sequence"/>
</dbReference>
<sequence>MHEQFSLHLTYRAMGYSLTQFTKIDFPVPGLKIEGVRRDSFTQQILSIEHYEFIILSIVPRRFSYSTFPLDPGNFFRDAQIPVVFLGMRNEMFTVFLPVLFDGITLMSCYRTRSSLTYTFYLKPLETSVYILLFVTASFVGRFIQIRSKLGLAERWDVFILSFRTLLGNVDVSGNKITKTKWFSVTISIWLFLTIVLCNAYKGILKSDLAAPKSVTGMDTWDDLHGVDLIAPLKTTW</sequence>
<comment type="caution">
    <text evidence="2">The sequence shown here is derived from an EMBL/GenBank/DDBJ whole genome shotgun (WGS) entry which is preliminary data.</text>
</comment>